<dbReference type="RefSeq" id="WP_206935919.1">
    <property type="nucleotide sequence ID" value="NZ_JAEKJY010000007.1"/>
</dbReference>
<dbReference type="InterPro" id="IPR036873">
    <property type="entry name" value="Rhodanese-like_dom_sf"/>
</dbReference>
<evidence type="ECO:0000313" key="2">
    <source>
        <dbReference type="Proteomes" id="UP000663970"/>
    </source>
</evidence>
<dbReference type="EMBL" id="JAEKJY010000007">
    <property type="protein sequence ID" value="MBN8237173.1"/>
    <property type="molecule type" value="Genomic_DNA"/>
</dbReference>
<comment type="caution">
    <text evidence="1">The sequence shown here is derived from an EMBL/GenBank/DDBJ whole genome shotgun (WGS) entry which is preliminary data.</text>
</comment>
<accession>A0ABS3E112</accession>
<gene>
    <name evidence="1" type="ORF">JF544_18155</name>
</gene>
<sequence>MTVVMTALVMFVLYHILYRIWPVHSVHKVPMTPGKSFTGRAVVDTRDYQISYKDPYPQAYCLPLAYLKRHAGELPDQPLVLISTNEVEKNMAARVLRKKGFTIEGYAIAGECEECPKVPCMAGS</sequence>
<name>A0ABS3E112_9BACI</name>
<protein>
    <recommendedName>
        <fullName evidence="3">Sulfurtransferase</fullName>
    </recommendedName>
</protein>
<evidence type="ECO:0000313" key="1">
    <source>
        <dbReference type="EMBL" id="MBN8237173.1"/>
    </source>
</evidence>
<dbReference type="SUPFAM" id="SSF52821">
    <property type="entry name" value="Rhodanese/Cell cycle control phosphatase"/>
    <property type="match status" value="1"/>
</dbReference>
<dbReference type="Gene3D" id="3.40.250.10">
    <property type="entry name" value="Rhodanese-like domain"/>
    <property type="match status" value="1"/>
</dbReference>
<proteinExistence type="predicted"/>
<keyword evidence="2" id="KW-1185">Reference proteome</keyword>
<organism evidence="1 2">
    <name type="scientific">Halobacillus kuroshimensis</name>
    <dbReference type="NCBI Taxonomy" id="302481"/>
    <lineage>
        <taxon>Bacteria</taxon>
        <taxon>Bacillati</taxon>
        <taxon>Bacillota</taxon>
        <taxon>Bacilli</taxon>
        <taxon>Bacillales</taxon>
        <taxon>Bacillaceae</taxon>
        <taxon>Halobacillus</taxon>
    </lineage>
</organism>
<dbReference type="Proteomes" id="UP000663970">
    <property type="component" value="Unassembled WGS sequence"/>
</dbReference>
<reference evidence="1 2" key="1">
    <citation type="submission" date="2020-12" db="EMBL/GenBank/DDBJ databases">
        <title>Oil enriched cultivation method for isolating marine PHA-producing bacteria.</title>
        <authorList>
            <person name="Zheng W."/>
            <person name="Yu S."/>
            <person name="Huang Y."/>
        </authorList>
    </citation>
    <scope>NUCLEOTIDE SEQUENCE [LARGE SCALE GENOMIC DNA]</scope>
    <source>
        <strain evidence="1 2">SY-2-6</strain>
    </source>
</reference>
<evidence type="ECO:0008006" key="3">
    <source>
        <dbReference type="Google" id="ProtNLM"/>
    </source>
</evidence>